<dbReference type="Proteomes" id="UP001190700">
    <property type="component" value="Unassembled WGS sequence"/>
</dbReference>
<protein>
    <recommendedName>
        <fullName evidence="4">ShKT domain-containing protein</fullName>
    </recommendedName>
</protein>
<dbReference type="AlphaFoldDB" id="A0AAE0F860"/>
<proteinExistence type="predicted"/>
<comment type="caution">
    <text evidence="2">The sequence shown here is derived from an EMBL/GenBank/DDBJ whole genome shotgun (WGS) entry which is preliminary data.</text>
</comment>
<keyword evidence="3" id="KW-1185">Reference proteome</keyword>
<gene>
    <name evidence="2" type="ORF">CYMTET_35980</name>
</gene>
<accession>A0AAE0F860</accession>
<name>A0AAE0F860_9CHLO</name>
<dbReference type="EMBL" id="LGRX02023168">
    <property type="protein sequence ID" value="KAK3254819.1"/>
    <property type="molecule type" value="Genomic_DNA"/>
</dbReference>
<evidence type="ECO:0000313" key="2">
    <source>
        <dbReference type="EMBL" id="KAK3254819.1"/>
    </source>
</evidence>
<evidence type="ECO:0000313" key="3">
    <source>
        <dbReference type="Proteomes" id="UP001190700"/>
    </source>
</evidence>
<evidence type="ECO:0008006" key="4">
    <source>
        <dbReference type="Google" id="ProtNLM"/>
    </source>
</evidence>
<sequence length="437" mass="46472">MEAVCSEAASEDACSALAECGWEDGGGTATTGCSGSDVDTTITLTTVSYGDEMSWDLGHGCQSLGPGNYSDNSQYTQQCCLPSNTEIAVHCYDSYGDGWHGGYLMIGQTQACQSFTTGRTYAADVITVQRGTATTGCPGSDVDTTITLTTVSYGEEMSWDLGHGCQSLGPGNYSDNSQYTQQCCLPSNTEIAVHCYDSYGDGWHGGYLMIGQTQACQNFTTGKTYSADVITVQRECEDDPEFEDEHGYDCSIWEGYACEEAAPIYGYTEDGAEALWLACPFTCGACGGDSSDGDDACADDGEYRVTFLGVEYDCLGVTEILQSYEVESCDTAAEAALAAGIPDDFTAEMEEDLLRSCPHSCGLCRSPSLDSPPPVNNLKRRPHPAPVAHQGGGSRKLMKAASLDWLAEDARDRTIQSTTVASRALAQSSSEDEEASV</sequence>
<evidence type="ECO:0000256" key="1">
    <source>
        <dbReference type="SAM" id="MobiDB-lite"/>
    </source>
</evidence>
<organism evidence="2 3">
    <name type="scientific">Cymbomonas tetramitiformis</name>
    <dbReference type="NCBI Taxonomy" id="36881"/>
    <lineage>
        <taxon>Eukaryota</taxon>
        <taxon>Viridiplantae</taxon>
        <taxon>Chlorophyta</taxon>
        <taxon>Pyramimonadophyceae</taxon>
        <taxon>Pyramimonadales</taxon>
        <taxon>Pyramimonadaceae</taxon>
        <taxon>Cymbomonas</taxon>
    </lineage>
</organism>
<reference evidence="2 3" key="1">
    <citation type="journal article" date="2015" name="Genome Biol. Evol.">
        <title>Comparative Genomics of a Bacterivorous Green Alga Reveals Evolutionary Causalities and Consequences of Phago-Mixotrophic Mode of Nutrition.</title>
        <authorList>
            <person name="Burns J.A."/>
            <person name="Paasch A."/>
            <person name="Narechania A."/>
            <person name="Kim E."/>
        </authorList>
    </citation>
    <scope>NUCLEOTIDE SEQUENCE [LARGE SCALE GENOMIC DNA]</scope>
    <source>
        <strain evidence="2 3">PLY_AMNH</strain>
    </source>
</reference>
<feature type="non-terminal residue" evidence="2">
    <location>
        <position position="437"/>
    </location>
</feature>
<feature type="region of interest" description="Disordered" evidence="1">
    <location>
        <begin position="372"/>
        <end position="396"/>
    </location>
</feature>